<evidence type="ECO:0000256" key="1">
    <source>
        <dbReference type="ARBA" id="ARBA00004651"/>
    </source>
</evidence>
<dbReference type="InterPro" id="IPR026022">
    <property type="entry name" value="PhoU_dom"/>
</dbReference>
<reference evidence="8 9" key="1">
    <citation type="submission" date="2020-08" db="EMBL/GenBank/DDBJ databases">
        <authorList>
            <person name="Liu C."/>
            <person name="Sun Q."/>
        </authorList>
    </citation>
    <scope>NUCLEOTIDE SEQUENCE [LARGE SCALE GENOMIC DNA]</scope>
    <source>
        <strain evidence="8 9">NSJ-45</strain>
    </source>
</reference>
<dbReference type="Pfam" id="PF02690">
    <property type="entry name" value="Na_Pi_cotrans"/>
    <property type="match status" value="1"/>
</dbReference>
<feature type="transmembrane region" description="Helical" evidence="6">
    <location>
        <begin position="6"/>
        <end position="25"/>
    </location>
</feature>
<evidence type="ECO:0000256" key="3">
    <source>
        <dbReference type="ARBA" id="ARBA00022692"/>
    </source>
</evidence>
<dbReference type="PANTHER" id="PTHR10010">
    <property type="entry name" value="SOLUTE CARRIER FAMILY 34 SODIUM PHOSPHATE , MEMBER 2-RELATED"/>
    <property type="match status" value="1"/>
</dbReference>
<name>A0ABR7K0R5_9FIRM</name>
<proteinExistence type="predicted"/>
<feature type="transmembrane region" description="Helical" evidence="6">
    <location>
        <begin position="37"/>
        <end position="58"/>
    </location>
</feature>
<feature type="transmembrane region" description="Helical" evidence="6">
    <location>
        <begin position="99"/>
        <end position="121"/>
    </location>
</feature>
<protein>
    <submittedName>
        <fullName evidence="8">Na/Pi cotransporter family protein</fullName>
    </submittedName>
</protein>
<feature type="transmembrane region" description="Helical" evidence="6">
    <location>
        <begin position="238"/>
        <end position="257"/>
    </location>
</feature>
<feature type="domain" description="PhoU" evidence="7">
    <location>
        <begin position="448"/>
        <end position="532"/>
    </location>
</feature>
<keyword evidence="5 6" id="KW-0472">Membrane</keyword>
<dbReference type="NCBIfam" id="NF037997">
    <property type="entry name" value="Na_Pi_symport"/>
    <property type="match status" value="1"/>
</dbReference>
<dbReference type="NCBIfam" id="TIGR00704">
    <property type="entry name" value="NaPi_cotrn_rel"/>
    <property type="match status" value="1"/>
</dbReference>
<organism evidence="8 9">
    <name type="scientific">Paeniclostridium hominis</name>
    <dbReference type="NCBI Taxonomy" id="2764329"/>
    <lineage>
        <taxon>Bacteria</taxon>
        <taxon>Bacillati</taxon>
        <taxon>Bacillota</taxon>
        <taxon>Clostridia</taxon>
        <taxon>Peptostreptococcales</taxon>
        <taxon>Peptostreptococcaceae</taxon>
        <taxon>Paeniclostridium</taxon>
    </lineage>
</organism>
<comment type="caution">
    <text evidence="8">The sequence shown here is derived from an EMBL/GenBank/DDBJ whole genome shotgun (WGS) entry which is preliminary data.</text>
</comment>
<dbReference type="EMBL" id="JACRWD010000001">
    <property type="protein sequence ID" value="MBC6002479.1"/>
    <property type="molecule type" value="Genomic_DNA"/>
</dbReference>
<dbReference type="InterPro" id="IPR004633">
    <property type="entry name" value="NaPi_cotrn-rel/YqeW-like"/>
</dbReference>
<gene>
    <name evidence="8" type="ORF">H8891_01600</name>
</gene>
<evidence type="ECO:0000256" key="4">
    <source>
        <dbReference type="ARBA" id="ARBA00022989"/>
    </source>
</evidence>
<feature type="transmembrane region" description="Helical" evidence="6">
    <location>
        <begin position="203"/>
        <end position="226"/>
    </location>
</feature>
<feature type="domain" description="PhoU" evidence="7">
    <location>
        <begin position="343"/>
        <end position="428"/>
    </location>
</feature>
<dbReference type="InterPro" id="IPR038078">
    <property type="entry name" value="PhoU-like_sf"/>
</dbReference>
<dbReference type="SUPFAM" id="SSF109755">
    <property type="entry name" value="PhoU-like"/>
    <property type="match status" value="1"/>
</dbReference>
<evidence type="ECO:0000256" key="2">
    <source>
        <dbReference type="ARBA" id="ARBA00022475"/>
    </source>
</evidence>
<keyword evidence="3 6" id="KW-0812">Transmembrane</keyword>
<sequence>MQIAISLMGGLGLFLYGMNLMADGLQKSAGEKLKRIVELLTSNVLMGVLVGALVTAIIQSSSATTVMVVGFVNAGIMTLPQAIGVIMGANIGTTITAQLVSLDLVGIAPLALGIGIVIYLFSKNQKTKTMAEILIGFGILFTGMDFMKEAVKPLAEYKGFTDALVAFGNKPILGILLGFGITAIVQSSSASMGMLLALASQGLIPLAAALPILYGENIGTCVTSLISSIGASINARRAALMHLVFNVIGTIVFMLILTKPITMMVQYLNPEDVSRQIANAHTLFNVINVILLLPFSKYIVKLTMKLMPEKECEKEKDKTVFYIDERMMETPSIALSNTVKETLRMGEKAKLSLNNAMEGFLEKSKSKVDASFEEEKLINKLQKSILNFLLKLSKTSLNYDSRESVDLLFNTVNDIERVGDHAENIAELAISTIENNLNVSKDGEKELKDLYEKVIETYNTALECMEKSDTDLACRVIKLEEQVDIMEKTCRLNHMRRLNENSCNIDAGVIFLDLLSNLERVADHSANIAQQVIKESNKNLA</sequence>
<keyword evidence="9" id="KW-1185">Reference proteome</keyword>
<dbReference type="Gene3D" id="1.20.58.220">
    <property type="entry name" value="Phosphate transport system protein phou homolog 2, domain 2"/>
    <property type="match status" value="1"/>
</dbReference>
<dbReference type="Proteomes" id="UP000611796">
    <property type="component" value="Unassembled WGS sequence"/>
</dbReference>
<feature type="transmembrane region" description="Helical" evidence="6">
    <location>
        <begin position="64"/>
        <end position="87"/>
    </location>
</feature>
<feature type="transmembrane region" description="Helical" evidence="6">
    <location>
        <begin position="172"/>
        <end position="197"/>
    </location>
</feature>
<evidence type="ECO:0000313" key="9">
    <source>
        <dbReference type="Proteomes" id="UP000611796"/>
    </source>
</evidence>
<evidence type="ECO:0000259" key="7">
    <source>
        <dbReference type="Pfam" id="PF01895"/>
    </source>
</evidence>
<evidence type="ECO:0000313" key="8">
    <source>
        <dbReference type="EMBL" id="MBC6002479.1"/>
    </source>
</evidence>
<comment type="subcellular location">
    <subcellularLocation>
        <location evidence="1">Cell membrane</location>
        <topology evidence="1">Multi-pass membrane protein</topology>
    </subcellularLocation>
</comment>
<keyword evidence="4 6" id="KW-1133">Transmembrane helix</keyword>
<dbReference type="Pfam" id="PF01895">
    <property type="entry name" value="PhoU"/>
    <property type="match status" value="2"/>
</dbReference>
<accession>A0ABR7K0R5</accession>
<evidence type="ECO:0000256" key="6">
    <source>
        <dbReference type="SAM" id="Phobius"/>
    </source>
</evidence>
<dbReference type="InterPro" id="IPR003841">
    <property type="entry name" value="Na/Pi_transpt"/>
</dbReference>
<evidence type="ECO:0000256" key="5">
    <source>
        <dbReference type="ARBA" id="ARBA00023136"/>
    </source>
</evidence>
<dbReference type="PANTHER" id="PTHR10010:SF46">
    <property type="entry name" value="SODIUM-DEPENDENT PHOSPHATE TRANSPORT PROTEIN 2B"/>
    <property type="match status" value="1"/>
</dbReference>
<feature type="transmembrane region" description="Helical" evidence="6">
    <location>
        <begin position="277"/>
        <end position="300"/>
    </location>
</feature>
<keyword evidence="2" id="KW-1003">Cell membrane</keyword>
<dbReference type="RefSeq" id="WP_187004910.1">
    <property type="nucleotide sequence ID" value="NZ_JACRWD010000001.1"/>
</dbReference>